<accession>A0A1Y4MUT1</accession>
<protein>
    <submittedName>
        <fullName evidence="1">Uncharacterized protein</fullName>
    </submittedName>
</protein>
<dbReference type="RefSeq" id="WP_087299796.1">
    <property type="nucleotide sequence ID" value="NZ_NFKP01000003.1"/>
</dbReference>
<sequence length="325" mass="38085">MKSIVALSTLPYYELLVDRIFNTMPASSVIEASGMNDDDIVRRVSIRPLYSEAYWIIVECSPKSKTMHKLAESLKLDWVRAIFLCPYKSIYDEVQDFLLQEGIEFDLFNCYKTSRQFKIKYVQEVYSRINDGERLDSDMARYISARIQGYERQLESIFLLARRGSGLSKRAIDRLMPQKVKISLDNLWLTLFYGELKVAESVRIQSMISRYRYYSRPLLDSFNKFLEQWEEVYGYFITGVFNENTMMMFIMDEGKKVGITSEFVAKRWLSILSTYSYEMMLVFRMRFEQARSISSYSGYATLVSMASVVGRFAPYTEDEGSEEDE</sequence>
<dbReference type="EMBL" id="NFKP01000003">
    <property type="protein sequence ID" value="OUP70642.1"/>
    <property type="molecule type" value="Genomic_DNA"/>
</dbReference>
<comment type="caution">
    <text evidence="1">The sequence shown here is derived from an EMBL/GenBank/DDBJ whole genome shotgun (WGS) entry which is preliminary data.</text>
</comment>
<name>A0A1Y4MUT1_9FIRM</name>
<evidence type="ECO:0000313" key="1">
    <source>
        <dbReference type="EMBL" id="OUP70642.1"/>
    </source>
</evidence>
<dbReference type="AlphaFoldDB" id="A0A1Y4MUT1"/>
<organism evidence="1 2">
    <name type="scientific">Anaerotruncus colihominis</name>
    <dbReference type="NCBI Taxonomy" id="169435"/>
    <lineage>
        <taxon>Bacteria</taxon>
        <taxon>Bacillati</taxon>
        <taxon>Bacillota</taxon>
        <taxon>Clostridia</taxon>
        <taxon>Eubacteriales</taxon>
        <taxon>Oscillospiraceae</taxon>
        <taxon>Anaerotruncus</taxon>
    </lineage>
</organism>
<reference evidence="2" key="1">
    <citation type="submission" date="2017-04" db="EMBL/GenBank/DDBJ databases">
        <title>Function of individual gut microbiota members based on whole genome sequencing of pure cultures obtained from chicken caecum.</title>
        <authorList>
            <person name="Medvecky M."/>
            <person name="Cejkova D."/>
            <person name="Polansky O."/>
            <person name="Karasova D."/>
            <person name="Kubasova T."/>
            <person name="Cizek A."/>
            <person name="Rychlik I."/>
        </authorList>
    </citation>
    <scope>NUCLEOTIDE SEQUENCE [LARGE SCALE GENOMIC DNA]</scope>
    <source>
        <strain evidence="2">An175</strain>
    </source>
</reference>
<gene>
    <name evidence="1" type="ORF">B5F11_04150</name>
</gene>
<dbReference type="Proteomes" id="UP000196386">
    <property type="component" value="Unassembled WGS sequence"/>
</dbReference>
<evidence type="ECO:0000313" key="2">
    <source>
        <dbReference type="Proteomes" id="UP000196386"/>
    </source>
</evidence>
<proteinExistence type="predicted"/>